<reference evidence="9" key="1">
    <citation type="submission" date="2021-07" db="EMBL/GenBank/DDBJ databases">
        <title>Complete genome sequencing of a Clostridium isolate.</title>
        <authorList>
            <person name="Ueki A."/>
            <person name="Tonouchi A."/>
        </authorList>
    </citation>
    <scope>NUCLEOTIDE SEQUENCE [LARGE SCALE GENOMIC DNA]</scope>
    <source>
        <strain evidence="9">C5S11</strain>
    </source>
</reference>
<feature type="chain" id="PRO_5045669842" evidence="5">
    <location>
        <begin position="20"/>
        <end position="259"/>
    </location>
</feature>
<name>A0ABM7SXW6_9CLOT</name>
<evidence type="ECO:0000256" key="1">
    <source>
        <dbReference type="ARBA" id="ARBA00004196"/>
    </source>
</evidence>
<comment type="similarity">
    <text evidence="2 4">Belongs to the bacterial solute-binding protein 3 family.</text>
</comment>
<dbReference type="InterPro" id="IPR001638">
    <property type="entry name" value="Solute-binding_3/MltF_N"/>
</dbReference>
<accession>A0ABM7SXW6</accession>
<dbReference type="InterPro" id="IPR018313">
    <property type="entry name" value="SBP_3_CS"/>
</dbReference>
<evidence type="ECO:0000256" key="2">
    <source>
        <dbReference type="ARBA" id="ARBA00010333"/>
    </source>
</evidence>
<evidence type="ECO:0000259" key="7">
    <source>
        <dbReference type="SMART" id="SM00079"/>
    </source>
</evidence>
<evidence type="ECO:0000313" key="9">
    <source>
        <dbReference type="Proteomes" id="UP000824633"/>
    </source>
</evidence>
<gene>
    <name evidence="8" type="ORF">psyc5s11_05330</name>
</gene>
<dbReference type="PANTHER" id="PTHR35936">
    <property type="entry name" value="MEMBRANE-BOUND LYTIC MUREIN TRANSGLYCOSYLASE F"/>
    <property type="match status" value="1"/>
</dbReference>
<comment type="subcellular location">
    <subcellularLocation>
        <location evidence="1">Cell envelope</location>
    </subcellularLocation>
</comment>
<dbReference type="Proteomes" id="UP000824633">
    <property type="component" value="Chromosome"/>
</dbReference>
<protein>
    <submittedName>
        <fullName evidence="8">ABC transporter substrate-binding protein</fullName>
    </submittedName>
</protein>
<dbReference type="CDD" id="cd13713">
    <property type="entry name" value="PBP2_Cystine_like_1"/>
    <property type="match status" value="1"/>
</dbReference>
<evidence type="ECO:0000256" key="5">
    <source>
        <dbReference type="SAM" id="SignalP"/>
    </source>
</evidence>
<dbReference type="InterPro" id="IPR001320">
    <property type="entry name" value="Iontro_rcpt_C"/>
</dbReference>
<dbReference type="SMART" id="SM00062">
    <property type="entry name" value="PBPb"/>
    <property type="match status" value="1"/>
</dbReference>
<dbReference type="RefSeq" id="WP_224036137.1">
    <property type="nucleotide sequence ID" value="NZ_AP024849.1"/>
</dbReference>
<dbReference type="Pfam" id="PF00497">
    <property type="entry name" value="SBP_bac_3"/>
    <property type="match status" value="1"/>
</dbReference>
<feature type="domain" description="Ionotropic glutamate receptor C-terminal" evidence="7">
    <location>
        <begin position="38"/>
        <end position="254"/>
    </location>
</feature>
<dbReference type="Gene3D" id="3.40.190.10">
    <property type="entry name" value="Periplasmic binding protein-like II"/>
    <property type="match status" value="2"/>
</dbReference>
<evidence type="ECO:0000259" key="6">
    <source>
        <dbReference type="SMART" id="SM00062"/>
    </source>
</evidence>
<dbReference type="EMBL" id="AP024849">
    <property type="protein sequence ID" value="BCZ44466.1"/>
    <property type="molecule type" value="Genomic_DNA"/>
</dbReference>
<evidence type="ECO:0000256" key="4">
    <source>
        <dbReference type="RuleBase" id="RU003744"/>
    </source>
</evidence>
<feature type="domain" description="Solute-binding protein family 3/N-terminal" evidence="6">
    <location>
        <begin position="38"/>
        <end position="255"/>
    </location>
</feature>
<dbReference type="SUPFAM" id="SSF53850">
    <property type="entry name" value="Periplasmic binding protein-like II"/>
    <property type="match status" value="1"/>
</dbReference>
<evidence type="ECO:0000256" key="3">
    <source>
        <dbReference type="ARBA" id="ARBA00022729"/>
    </source>
</evidence>
<dbReference type="SMART" id="SM00079">
    <property type="entry name" value="PBPe"/>
    <property type="match status" value="1"/>
</dbReference>
<keyword evidence="3 5" id="KW-0732">Signal</keyword>
<sequence length="259" mass="28667">MKKRILTLFMSALMISALVGCGSQTNKSTLNQIKEKGKFTYALTGAYPPFNYMDESGKVVGFDVDIANAIAEKMGVKAEAITTQWDGIVGGLKSKRFDTIIGSMAITEDRLKEVSFTEPYYYDGAQFFAKKDLNLQSINDLKDGKVGVVTGTTFQKELQGMSNIKEVLQFEGDIENFMATANGRSDGLVTSRFVGLKAPKEYNLVPVGPLLYTENIGIGVRKEDKELLESMNNALKEIIEDGTYQEISNRWFGTNILTK</sequence>
<dbReference type="PROSITE" id="PS01039">
    <property type="entry name" value="SBP_BACTERIAL_3"/>
    <property type="match status" value="1"/>
</dbReference>
<keyword evidence="9" id="KW-1185">Reference proteome</keyword>
<organism evidence="8 9">
    <name type="scientific">Clostridium gelidum</name>
    <dbReference type="NCBI Taxonomy" id="704125"/>
    <lineage>
        <taxon>Bacteria</taxon>
        <taxon>Bacillati</taxon>
        <taxon>Bacillota</taxon>
        <taxon>Clostridia</taxon>
        <taxon>Eubacteriales</taxon>
        <taxon>Clostridiaceae</taxon>
        <taxon>Clostridium</taxon>
    </lineage>
</organism>
<feature type="signal peptide" evidence="5">
    <location>
        <begin position="1"/>
        <end position="19"/>
    </location>
</feature>
<dbReference type="PROSITE" id="PS51257">
    <property type="entry name" value="PROKAR_LIPOPROTEIN"/>
    <property type="match status" value="1"/>
</dbReference>
<proteinExistence type="inferred from homology"/>
<evidence type="ECO:0000313" key="8">
    <source>
        <dbReference type="EMBL" id="BCZ44466.1"/>
    </source>
</evidence>
<dbReference type="PANTHER" id="PTHR35936:SF19">
    <property type="entry name" value="AMINO-ACID-BINDING PROTEIN YXEM-RELATED"/>
    <property type="match status" value="1"/>
</dbReference>